<evidence type="ECO:0000256" key="1">
    <source>
        <dbReference type="SAM" id="MobiDB-lite"/>
    </source>
</evidence>
<evidence type="ECO:0000259" key="2">
    <source>
        <dbReference type="Pfam" id="PF00669"/>
    </source>
</evidence>
<gene>
    <name evidence="3" type="ORF">KL86DES1_20302</name>
</gene>
<feature type="domain" description="Flagellin N-terminal" evidence="2">
    <location>
        <begin position="9"/>
        <end position="140"/>
    </location>
</feature>
<dbReference type="Gene3D" id="1.20.1330.10">
    <property type="entry name" value="f41 fragment of flagellin, N-terminal domain"/>
    <property type="match status" value="2"/>
</dbReference>
<feature type="compositionally biased region" description="Polar residues" evidence="1">
    <location>
        <begin position="27"/>
        <end position="36"/>
    </location>
</feature>
<feature type="region of interest" description="Disordered" evidence="1">
    <location>
        <begin position="27"/>
        <end position="46"/>
    </location>
</feature>
<dbReference type="GO" id="GO:0009288">
    <property type="term" value="C:bacterial-type flagellum"/>
    <property type="evidence" value="ECO:0007669"/>
    <property type="project" value="InterPro"/>
</dbReference>
<keyword evidence="3" id="KW-0282">Flagellum</keyword>
<dbReference type="RefSeq" id="WP_179979982.1">
    <property type="nucleotide sequence ID" value="NZ_LT608333.1"/>
</dbReference>
<sequence length="516" mass="55680">MAIRVTQSSMYNTMVGQMQKNLSAYMESNEQGSTQKKINRPSDDPAGTYRVLMTRDDISDTKQYQSNCDTAEGWLKLADDVLGTQLSTTMTKLKSLMEQAATGTTADQRTLIASEAKEIFGQILNLSNTQFNDKSIFAGQRYDQNAFEQSLGLTSWDTNWNNDISKGNYTIEGASNTSMMVQFTSTGNLDDTAPPLTYRWSKDGGTTWNTATMDPASAPRTLVADGVTITMKQNMAVTAADTSLGAGAKNGTLVYIRPTAVYQGDDNDPPPEMTVMGGPSGLKTSASGAFGNNVLVRIDAVPSVDLSTTGTPFAYSYSLDSGSTWVTATAQTAGGGKVRLPVPGGYMDMDASSAGSTVIDKGTQVLIHPARANLNLEIMKGTYIAANNVGKDIFGGYYDGKPAIDGNANLFEIAGDFISYCENNNQEGCQKSLAAIEVAQQNILSQVARIGGLENRVSMAKDVLSFQKVDQEERLSYTEDIDLTDLMAKLTRQQLTYQTVLQSSSMIMQMSLAKYL</sequence>
<dbReference type="AlphaFoldDB" id="A0A212L358"/>
<accession>A0A212L358</accession>
<organism evidence="3">
    <name type="scientific">uncultured Desulfovibrio sp</name>
    <dbReference type="NCBI Taxonomy" id="167968"/>
    <lineage>
        <taxon>Bacteria</taxon>
        <taxon>Pseudomonadati</taxon>
        <taxon>Thermodesulfobacteriota</taxon>
        <taxon>Desulfovibrionia</taxon>
        <taxon>Desulfovibrionales</taxon>
        <taxon>Desulfovibrionaceae</taxon>
        <taxon>Desulfovibrio</taxon>
        <taxon>environmental samples</taxon>
    </lineage>
</organism>
<proteinExistence type="predicted"/>
<keyword evidence="3" id="KW-0966">Cell projection</keyword>
<evidence type="ECO:0000313" key="3">
    <source>
        <dbReference type="EMBL" id="SCM71946.1"/>
    </source>
</evidence>
<dbReference type="EMBL" id="FMJC01000002">
    <property type="protein sequence ID" value="SCM71946.1"/>
    <property type="molecule type" value="Genomic_DNA"/>
</dbReference>
<dbReference type="InterPro" id="IPR001492">
    <property type="entry name" value="Flagellin"/>
</dbReference>
<dbReference type="PANTHER" id="PTHR42792">
    <property type="entry name" value="FLAGELLIN"/>
    <property type="match status" value="1"/>
</dbReference>
<dbReference type="GO" id="GO:0005198">
    <property type="term" value="F:structural molecule activity"/>
    <property type="evidence" value="ECO:0007669"/>
    <property type="project" value="InterPro"/>
</dbReference>
<name>A0A212L358_9BACT</name>
<reference evidence="3" key="1">
    <citation type="submission" date="2016-08" db="EMBL/GenBank/DDBJ databases">
        <authorList>
            <person name="Seilhamer J.J."/>
        </authorList>
    </citation>
    <scope>NUCLEOTIDE SEQUENCE</scope>
    <source>
        <strain evidence="3">86-1</strain>
    </source>
</reference>
<dbReference type="InterPro" id="IPR001029">
    <property type="entry name" value="Flagellin_N"/>
</dbReference>
<protein>
    <submittedName>
        <fullName evidence="3">Flagellar hook-associated protein 3</fullName>
    </submittedName>
</protein>
<dbReference type="SUPFAM" id="SSF64518">
    <property type="entry name" value="Phase 1 flagellin"/>
    <property type="match status" value="1"/>
</dbReference>
<keyword evidence="3" id="KW-0969">Cilium</keyword>
<dbReference type="Pfam" id="PF00669">
    <property type="entry name" value="Flagellin_N"/>
    <property type="match status" value="1"/>
</dbReference>
<dbReference type="PANTHER" id="PTHR42792:SF1">
    <property type="entry name" value="FLAGELLAR HOOK-ASSOCIATED PROTEIN 3"/>
    <property type="match status" value="1"/>
</dbReference>